<evidence type="ECO:0000313" key="1">
    <source>
        <dbReference type="EMBL" id="KAK3879727.1"/>
    </source>
</evidence>
<proteinExistence type="predicted"/>
<keyword evidence="2" id="KW-1185">Reference proteome</keyword>
<evidence type="ECO:0000313" key="2">
    <source>
        <dbReference type="Proteomes" id="UP001286313"/>
    </source>
</evidence>
<dbReference type="Proteomes" id="UP001286313">
    <property type="component" value="Unassembled WGS sequence"/>
</dbReference>
<organism evidence="1 2">
    <name type="scientific">Petrolisthes cinctipes</name>
    <name type="common">Flat porcelain crab</name>
    <dbReference type="NCBI Taxonomy" id="88211"/>
    <lineage>
        <taxon>Eukaryota</taxon>
        <taxon>Metazoa</taxon>
        <taxon>Ecdysozoa</taxon>
        <taxon>Arthropoda</taxon>
        <taxon>Crustacea</taxon>
        <taxon>Multicrustacea</taxon>
        <taxon>Malacostraca</taxon>
        <taxon>Eumalacostraca</taxon>
        <taxon>Eucarida</taxon>
        <taxon>Decapoda</taxon>
        <taxon>Pleocyemata</taxon>
        <taxon>Anomura</taxon>
        <taxon>Galatheoidea</taxon>
        <taxon>Porcellanidae</taxon>
        <taxon>Petrolisthes</taxon>
    </lineage>
</organism>
<name>A0AAE1KQF2_PETCI</name>
<gene>
    <name evidence="1" type="ORF">Pcinc_015716</name>
</gene>
<accession>A0AAE1KQF2</accession>
<dbReference type="EMBL" id="JAWQEG010001402">
    <property type="protein sequence ID" value="KAK3879727.1"/>
    <property type="molecule type" value="Genomic_DNA"/>
</dbReference>
<protein>
    <submittedName>
        <fullName evidence="1">Uncharacterized protein</fullName>
    </submittedName>
</protein>
<sequence length="104" mass="12190">MLGGTVDDVTRNWFFRFESQSAEKMVGALQFDVQLREILGNVNHERKITQPLGITEFLDRCSLHLHELFDFTQFIKMHKHVPTTRPPHFTTINKITVLQIKIIQ</sequence>
<comment type="caution">
    <text evidence="1">The sequence shown here is derived from an EMBL/GenBank/DDBJ whole genome shotgun (WGS) entry which is preliminary data.</text>
</comment>
<dbReference type="AlphaFoldDB" id="A0AAE1KQF2"/>
<reference evidence="1" key="1">
    <citation type="submission" date="2023-10" db="EMBL/GenBank/DDBJ databases">
        <title>Genome assemblies of two species of porcelain crab, Petrolisthes cinctipes and Petrolisthes manimaculis (Anomura: Porcellanidae).</title>
        <authorList>
            <person name="Angst P."/>
        </authorList>
    </citation>
    <scope>NUCLEOTIDE SEQUENCE</scope>
    <source>
        <strain evidence="1">PB745_01</strain>
        <tissue evidence="1">Gill</tissue>
    </source>
</reference>